<sequence>MPRSGRRRFRRLRGPRNHGGPGRSRRGIGLLGCRSGSLKIGRGRLEGRSRGVGGRCTGSLGWRRAPVLVPGPDSTALLSTVRLSTALLSRMGLGTVVRGSTRLGSTWPGSMGLDSTGLDSRVTMGLLGRLRVGRGGARRCRLRPMGIVRMVRVVPCRLELCRRQPFHLLRCRLRVLVVGRCRRMGALRGRRSRRVGRCRRTGMAGMGRVRRVASAGLCRPVLVPCRPVRPCRRVRLLGLCRPLVMAGRRRNPDTAIPAFRTVAPHRISAPRGLPPCRTRTVVPSRTSTVARCPSSTVVPCPSSTVALCPTSRVGRCPDRCHRRVPPMAVRGLRRLRRSPRTPMTAALRVTAGLRKHRSISARCPRSGTRRPRRGRPRSPRA</sequence>
<evidence type="ECO:0000313" key="3">
    <source>
        <dbReference type="Proteomes" id="UP000007882"/>
    </source>
</evidence>
<feature type="compositionally biased region" description="Basic residues" evidence="1">
    <location>
        <begin position="1"/>
        <end position="16"/>
    </location>
</feature>
<evidence type="ECO:0000313" key="2">
    <source>
        <dbReference type="EMBL" id="BAL86619.1"/>
    </source>
</evidence>
<dbReference type="Proteomes" id="UP000007882">
    <property type="component" value="Chromosome"/>
</dbReference>
<dbReference type="AlphaFoldDB" id="I0H0T2"/>
<feature type="compositionally biased region" description="Basic residues" evidence="1">
    <location>
        <begin position="367"/>
        <end position="381"/>
    </location>
</feature>
<reference evidence="2 3" key="1">
    <citation type="submission" date="2012-02" db="EMBL/GenBank/DDBJ databases">
        <title>Complete genome sequence of Actinoplanes missouriensis 431 (= NBRC 102363).</title>
        <authorList>
            <person name="Ohnishi Y."/>
            <person name="Ishikawa J."/>
            <person name="Sekine M."/>
            <person name="Hosoyama A."/>
            <person name="Harada T."/>
            <person name="Narita H."/>
            <person name="Hata T."/>
            <person name="Konno Y."/>
            <person name="Tutikane K."/>
            <person name="Fujita N."/>
            <person name="Horinouchi S."/>
            <person name="Hayakawa M."/>
        </authorList>
    </citation>
    <scope>NUCLEOTIDE SEQUENCE [LARGE SCALE GENOMIC DNA]</scope>
    <source>
        <strain evidence="3">ATCC 14538 / DSM 43046 / CBS 188.64 / JCM 3121 / NBRC 102363 / NCIMB 12654 / NRRL B-3342 / UNCC 431</strain>
    </source>
</reference>
<keyword evidence="3" id="KW-1185">Reference proteome</keyword>
<dbReference type="KEGG" id="ams:AMIS_13990"/>
<dbReference type="STRING" id="512565.AMIS_13990"/>
<accession>I0H0T2</accession>
<organism evidence="2 3">
    <name type="scientific">Actinoplanes missouriensis (strain ATCC 14538 / DSM 43046 / CBS 188.64 / JCM 3121 / NBRC 102363 / NCIMB 12654 / NRRL B-3342 / UNCC 431)</name>
    <dbReference type="NCBI Taxonomy" id="512565"/>
    <lineage>
        <taxon>Bacteria</taxon>
        <taxon>Bacillati</taxon>
        <taxon>Actinomycetota</taxon>
        <taxon>Actinomycetes</taxon>
        <taxon>Micromonosporales</taxon>
        <taxon>Micromonosporaceae</taxon>
        <taxon>Actinoplanes</taxon>
    </lineage>
</organism>
<gene>
    <name evidence="2" type="ordered locus">AMIS_13990</name>
</gene>
<feature type="region of interest" description="Disordered" evidence="1">
    <location>
        <begin position="354"/>
        <end position="381"/>
    </location>
</feature>
<protein>
    <submittedName>
        <fullName evidence="2">Uncharacterized protein</fullName>
    </submittedName>
</protein>
<proteinExistence type="predicted"/>
<name>I0H0T2_ACTM4</name>
<dbReference type="HOGENOM" id="CLU_724872_0_0_11"/>
<dbReference type="EMBL" id="AP012319">
    <property type="protein sequence ID" value="BAL86619.1"/>
    <property type="molecule type" value="Genomic_DNA"/>
</dbReference>
<evidence type="ECO:0000256" key="1">
    <source>
        <dbReference type="SAM" id="MobiDB-lite"/>
    </source>
</evidence>
<feature type="region of interest" description="Disordered" evidence="1">
    <location>
        <begin position="1"/>
        <end position="27"/>
    </location>
</feature>